<keyword evidence="11" id="KW-0460">Magnesium</keyword>
<dbReference type="PANTHER" id="PTHR11406:SF0">
    <property type="entry name" value="PHOSPHOGLYCERATE KINASE"/>
    <property type="match status" value="1"/>
</dbReference>
<dbReference type="InterPro" id="IPR036043">
    <property type="entry name" value="Phosphoglycerate_kinase_sf"/>
</dbReference>
<sequence>MYNDKITNNISIEGIDLKEKRGLIRVDFNVPSQDDKIQTINASRKSCYFDVSFRSSKWKPNPVYSLKPVANELQKQLSRDVLLFLNNCIGPEVKKGKVFLLENLRFYIEEGSIKDDEGKKIYSSL</sequence>
<evidence type="ECO:0000256" key="2">
    <source>
        <dbReference type="ARBA" id="ARBA00001946"/>
    </source>
</evidence>
<evidence type="ECO:0000256" key="1">
    <source>
        <dbReference type="ARBA" id="ARBA00000642"/>
    </source>
</evidence>
<dbReference type="AlphaFoldDB" id="A0A8H4A1P0"/>
<evidence type="ECO:0000256" key="11">
    <source>
        <dbReference type="ARBA" id="ARBA00022842"/>
    </source>
</evidence>
<organism evidence="13 14">
    <name type="scientific">Gigaspora margarita</name>
    <dbReference type="NCBI Taxonomy" id="4874"/>
    <lineage>
        <taxon>Eukaryota</taxon>
        <taxon>Fungi</taxon>
        <taxon>Fungi incertae sedis</taxon>
        <taxon>Mucoromycota</taxon>
        <taxon>Glomeromycotina</taxon>
        <taxon>Glomeromycetes</taxon>
        <taxon>Diversisporales</taxon>
        <taxon>Gigasporaceae</taxon>
        <taxon>Gigaspora</taxon>
    </lineage>
</organism>
<dbReference type="EC" id="2.7.2.3" evidence="5"/>
<protein>
    <recommendedName>
        <fullName evidence="5">phosphoglycerate kinase</fullName>
        <ecNumber evidence="5">2.7.2.3</ecNumber>
    </recommendedName>
</protein>
<dbReference type="GO" id="GO:0006094">
    <property type="term" value="P:gluconeogenesis"/>
    <property type="evidence" value="ECO:0007669"/>
    <property type="project" value="TreeGrafter"/>
</dbReference>
<dbReference type="GO" id="GO:0004618">
    <property type="term" value="F:phosphoglycerate kinase activity"/>
    <property type="evidence" value="ECO:0007669"/>
    <property type="project" value="UniProtKB-EC"/>
</dbReference>
<dbReference type="SUPFAM" id="SSF53748">
    <property type="entry name" value="Phosphoglycerate kinase"/>
    <property type="match status" value="1"/>
</dbReference>
<dbReference type="Pfam" id="PF00162">
    <property type="entry name" value="PGK"/>
    <property type="match status" value="1"/>
</dbReference>
<keyword evidence="9 13" id="KW-0418">Kinase</keyword>
<comment type="similarity">
    <text evidence="4">Belongs to the phosphoglycerate kinase family.</text>
</comment>
<keyword evidence="7" id="KW-0479">Metal-binding</keyword>
<evidence type="ECO:0000256" key="5">
    <source>
        <dbReference type="ARBA" id="ARBA00013061"/>
    </source>
</evidence>
<dbReference type="InterPro" id="IPR001576">
    <property type="entry name" value="Phosphoglycerate_kinase"/>
</dbReference>
<comment type="cofactor">
    <cofactor evidence="2">
        <name>Mg(2+)</name>
        <dbReference type="ChEBI" id="CHEBI:18420"/>
    </cofactor>
</comment>
<keyword evidence="8" id="KW-0547">Nucleotide-binding</keyword>
<evidence type="ECO:0000256" key="12">
    <source>
        <dbReference type="ARBA" id="ARBA00023152"/>
    </source>
</evidence>
<dbReference type="Gene3D" id="3.40.50.1260">
    <property type="entry name" value="Phosphoglycerate kinase, N-terminal domain"/>
    <property type="match status" value="2"/>
</dbReference>
<evidence type="ECO:0000256" key="6">
    <source>
        <dbReference type="ARBA" id="ARBA00022679"/>
    </source>
</evidence>
<keyword evidence="10" id="KW-0067">ATP-binding</keyword>
<dbReference type="OrthoDB" id="275353at2759"/>
<evidence type="ECO:0000256" key="8">
    <source>
        <dbReference type="ARBA" id="ARBA00022741"/>
    </source>
</evidence>
<gene>
    <name evidence="13" type="ORF">F8M41_012835</name>
</gene>
<comment type="caution">
    <text evidence="13">The sequence shown here is derived from an EMBL/GenBank/DDBJ whole genome shotgun (WGS) entry which is preliminary data.</text>
</comment>
<dbReference type="EMBL" id="WTPW01002608">
    <property type="protein sequence ID" value="KAF0374647.1"/>
    <property type="molecule type" value="Genomic_DNA"/>
</dbReference>
<evidence type="ECO:0000313" key="13">
    <source>
        <dbReference type="EMBL" id="KAF0374647.1"/>
    </source>
</evidence>
<dbReference type="GO" id="GO:0005524">
    <property type="term" value="F:ATP binding"/>
    <property type="evidence" value="ECO:0007669"/>
    <property type="project" value="UniProtKB-KW"/>
</dbReference>
<evidence type="ECO:0000256" key="4">
    <source>
        <dbReference type="ARBA" id="ARBA00008982"/>
    </source>
</evidence>
<dbReference type="InterPro" id="IPR015824">
    <property type="entry name" value="Phosphoglycerate_kinase_N"/>
</dbReference>
<dbReference type="PANTHER" id="PTHR11406">
    <property type="entry name" value="PHOSPHOGLYCERATE KINASE"/>
    <property type="match status" value="1"/>
</dbReference>
<dbReference type="GO" id="GO:0046872">
    <property type="term" value="F:metal ion binding"/>
    <property type="evidence" value="ECO:0007669"/>
    <property type="project" value="UniProtKB-KW"/>
</dbReference>
<evidence type="ECO:0000313" key="14">
    <source>
        <dbReference type="Proteomes" id="UP000439903"/>
    </source>
</evidence>
<accession>A0A8H4A1P0</accession>
<keyword evidence="14" id="KW-1185">Reference proteome</keyword>
<name>A0A8H4A1P0_GIGMA</name>
<proteinExistence type="inferred from homology"/>
<evidence type="ECO:0000256" key="10">
    <source>
        <dbReference type="ARBA" id="ARBA00022840"/>
    </source>
</evidence>
<dbReference type="Proteomes" id="UP000439903">
    <property type="component" value="Unassembled WGS sequence"/>
</dbReference>
<evidence type="ECO:0000256" key="7">
    <source>
        <dbReference type="ARBA" id="ARBA00022723"/>
    </source>
</evidence>
<comment type="catalytic activity">
    <reaction evidence="1">
        <text>(2R)-3-phosphoglycerate + ATP = (2R)-3-phospho-glyceroyl phosphate + ADP</text>
        <dbReference type="Rhea" id="RHEA:14801"/>
        <dbReference type="ChEBI" id="CHEBI:30616"/>
        <dbReference type="ChEBI" id="CHEBI:57604"/>
        <dbReference type="ChEBI" id="CHEBI:58272"/>
        <dbReference type="ChEBI" id="CHEBI:456216"/>
        <dbReference type="EC" id="2.7.2.3"/>
    </reaction>
</comment>
<keyword evidence="6" id="KW-0808">Transferase</keyword>
<reference evidence="13 14" key="1">
    <citation type="journal article" date="2019" name="Environ. Microbiol.">
        <title>At the nexus of three kingdoms: the genome of the mycorrhizal fungus Gigaspora margarita provides insights into plant, endobacterial and fungal interactions.</title>
        <authorList>
            <person name="Venice F."/>
            <person name="Ghignone S."/>
            <person name="Salvioli di Fossalunga A."/>
            <person name="Amselem J."/>
            <person name="Novero M."/>
            <person name="Xianan X."/>
            <person name="Sedzielewska Toro K."/>
            <person name="Morin E."/>
            <person name="Lipzen A."/>
            <person name="Grigoriev I.V."/>
            <person name="Henrissat B."/>
            <person name="Martin F.M."/>
            <person name="Bonfante P."/>
        </authorList>
    </citation>
    <scope>NUCLEOTIDE SEQUENCE [LARGE SCALE GENOMIC DNA]</scope>
    <source>
        <strain evidence="13 14">BEG34</strain>
    </source>
</reference>
<dbReference type="GO" id="GO:0006096">
    <property type="term" value="P:glycolytic process"/>
    <property type="evidence" value="ECO:0007669"/>
    <property type="project" value="UniProtKB-KW"/>
</dbReference>
<evidence type="ECO:0000256" key="3">
    <source>
        <dbReference type="ARBA" id="ARBA00004838"/>
    </source>
</evidence>
<dbReference type="GO" id="GO:0043531">
    <property type="term" value="F:ADP binding"/>
    <property type="evidence" value="ECO:0007669"/>
    <property type="project" value="TreeGrafter"/>
</dbReference>
<comment type="pathway">
    <text evidence="3">Carbohydrate degradation; glycolysis; pyruvate from D-glyceraldehyde 3-phosphate: step 2/5.</text>
</comment>
<dbReference type="GO" id="GO:0005829">
    <property type="term" value="C:cytosol"/>
    <property type="evidence" value="ECO:0007669"/>
    <property type="project" value="TreeGrafter"/>
</dbReference>
<evidence type="ECO:0000256" key="9">
    <source>
        <dbReference type="ARBA" id="ARBA00022777"/>
    </source>
</evidence>
<keyword evidence="12" id="KW-0324">Glycolysis</keyword>